<name>A0ABV0FET0_9NEIS</name>
<reference evidence="1 2" key="1">
    <citation type="submission" date="2024-05" db="EMBL/GenBank/DDBJ databases">
        <authorList>
            <person name="De Oliveira J.P."/>
            <person name="Noriler S.A."/>
            <person name="De Oliveira A.G."/>
            <person name="Sipoli D.S."/>
        </authorList>
    </citation>
    <scope>NUCLEOTIDE SEQUENCE [LARGE SCALE GENOMIC DNA]</scope>
    <source>
        <strain evidence="1 2">LABIM189</strain>
    </source>
</reference>
<evidence type="ECO:0000313" key="1">
    <source>
        <dbReference type="EMBL" id="MEO2218590.1"/>
    </source>
</evidence>
<organism evidence="1 2">
    <name type="scientific">Chromobacterium vaccinii</name>
    <dbReference type="NCBI Taxonomy" id="1108595"/>
    <lineage>
        <taxon>Bacteria</taxon>
        <taxon>Pseudomonadati</taxon>
        <taxon>Pseudomonadota</taxon>
        <taxon>Betaproteobacteria</taxon>
        <taxon>Neisseriales</taxon>
        <taxon>Chromobacteriaceae</taxon>
        <taxon>Chromobacterium</taxon>
    </lineage>
</organism>
<evidence type="ECO:0008006" key="3">
    <source>
        <dbReference type="Google" id="ProtNLM"/>
    </source>
</evidence>
<protein>
    <recommendedName>
        <fullName evidence="3">Harpin HrpZ</fullName>
    </recommendedName>
</protein>
<sequence>MSISAISNPFSSIGYAPAINPLSPPLAQNGADASQTVGASSGGGQSAGGFGQSVMLALQMSGINVSASSAAGESGPGAVGGASGETLAGAAQQALHTFVHAVYQAVQAESFSSGDPGGGLGSPSDGYGAFQDNLQKLLQDVGNGVQSSATQNLASAFRDLQHSLGGSAAASMSRQGSLHDFLQNLVTLQNSPLNSSGALGSLVNTSA</sequence>
<accession>A0ABV0FET0</accession>
<evidence type="ECO:0000313" key="2">
    <source>
        <dbReference type="Proteomes" id="UP001455709"/>
    </source>
</evidence>
<keyword evidence="2" id="KW-1185">Reference proteome</keyword>
<comment type="caution">
    <text evidence="1">The sequence shown here is derived from an EMBL/GenBank/DDBJ whole genome shotgun (WGS) entry which is preliminary data.</text>
</comment>
<gene>
    <name evidence="1" type="ORF">ABGV49_16135</name>
</gene>
<dbReference type="Proteomes" id="UP001455709">
    <property type="component" value="Unassembled WGS sequence"/>
</dbReference>
<dbReference type="EMBL" id="JBDOJC010000001">
    <property type="protein sequence ID" value="MEO2218590.1"/>
    <property type="molecule type" value="Genomic_DNA"/>
</dbReference>
<dbReference type="RefSeq" id="WP_343479551.1">
    <property type="nucleotide sequence ID" value="NZ_JBCPXR010000001.1"/>
</dbReference>
<proteinExistence type="predicted"/>